<protein>
    <submittedName>
        <fullName evidence="1">Uncharacterized protein</fullName>
    </submittedName>
</protein>
<sequence>MLVISSGPLDFDPPQVDGVEDPAIDPEGWIPLELLRTGIDVVVPLWKEPATDPGERDILTVNFEQPGQTPVKIQNIYRPEDMRPEFRIHIGPEHLLNDGVGELWYDLLDTADNPSKSQRRNLTIDRTPVAVDLEGAKFLNTDIWGYYHCQTTPPIWEGIHIHVPPLTLFRTGDRCEVTWRGYSSLNGSGPEIVGARWGNVRNSLTDKDIREGYPLLVEPYDVHIEPMERESSATVIYRMFRGSRLVGTSEVALVKIDRILPGQEMPCGP</sequence>
<dbReference type="Proteomes" id="UP000002704">
    <property type="component" value="Chromosome"/>
</dbReference>
<evidence type="ECO:0000313" key="2">
    <source>
        <dbReference type="Proteomes" id="UP000002704"/>
    </source>
</evidence>
<evidence type="ECO:0000313" key="1">
    <source>
        <dbReference type="EMBL" id="ABA74640.1"/>
    </source>
</evidence>
<dbReference type="EMBL" id="CP000094">
    <property type="protein sequence ID" value="ABA74640.1"/>
    <property type="molecule type" value="Genomic_DNA"/>
</dbReference>
<accession>Q3KC65</accession>
<proteinExistence type="predicted"/>
<organism evidence="1 2">
    <name type="scientific">Pseudomonas fluorescens (strain Pf0-1)</name>
    <dbReference type="NCBI Taxonomy" id="205922"/>
    <lineage>
        <taxon>Bacteria</taxon>
        <taxon>Pseudomonadati</taxon>
        <taxon>Pseudomonadota</taxon>
        <taxon>Gammaproteobacteria</taxon>
        <taxon>Pseudomonadales</taxon>
        <taxon>Pseudomonadaceae</taxon>
        <taxon>Pseudomonas</taxon>
    </lineage>
</organism>
<dbReference type="AlphaFoldDB" id="Q3KC65"/>
<dbReference type="KEGG" id="pfo:Pfl01_2899"/>
<name>Q3KC65_PSEPF</name>
<reference evidence="1 2" key="1">
    <citation type="journal article" date="2009" name="Genome Biol.">
        <title>Genomic and genetic analyses of diversity and plant interactions of Pseudomonas fluorescens.</title>
        <authorList>
            <person name="Silby M.W."/>
            <person name="Cerdeno-Tarraga A.M."/>
            <person name="Vernikos G.S."/>
            <person name="Giddens S.R."/>
            <person name="Jackson R.W."/>
            <person name="Preston G.M."/>
            <person name="Zhang X.X."/>
            <person name="Moon C.D."/>
            <person name="Gehrig S.M."/>
            <person name="Godfrey S.A."/>
            <person name="Knight C.G."/>
            <person name="Malone J.G."/>
            <person name="Robinson Z."/>
            <person name="Spiers A.J."/>
            <person name="Harris S."/>
            <person name="Challis G.L."/>
            <person name="Yaxley A.M."/>
            <person name="Harris D."/>
            <person name="Seeger K."/>
            <person name="Murphy L."/>
            <person name="Rutter S."/>
            <person name="Squares R."/>
            <person name="Quail M.A."/>
            <person name="Saunders E."/>
            <person name="Mavromatis K."/>
            <person name="Brettin T.S."/>
            <person name="Bentley S.D."/>
            <person name="Hothersall J."/>
            <person name="Stephens E."/>
            <person name="Thomas C.M."/>
            <person name="Parkhill J."/>
            <person name="Levy S.B."/>
            <person name="Rainey P.B."/>
            <person name="Thomson N.R."/>
        </authorList>
    </citation>
    <scope>NUCLEOTIDE SEQUENCE [LARGE SCALE GENOMIC DNA]</scope>
    <source>
        <strain evidence="1 2">Pf0-1</strain>
    </source>
</reference>
<dbReference type="HOGENOM" id="CLU_1037722_0_0_6"/>
<gene>
    <name evidence="1" type="ordered locus">Pfl01_2899</name>
</gene>